<protein>
    <submittedName>
        <fullName evidence="2">Uncharacterized protein</fullName>
    </submittedName>
</protein>
<dbReference type="EMBL" id="BMAW01037625">
    <property type="protein sequence ID" value="GFU49249.1"/>
    <property type="molecule type" value="Genomic_DNA"/>
</dbReference>
<proteinExistence type="predicted"/>
<accession>A0A8X6R4R2</accession>
<sequence length="100" mass="10986">MCGLPEFSTRELRGWGSSEIQENSVDDEVLAESSFIALTDCQAPDLKGRLSCALQLASGRVTNCVRIWPEVAGFVDNQIETAAEVRLIKEMFPLSPVLLD</sequence>
<reference evidence="2" key="1">
    <citation type="submission" date="2020-08" db="EMBL/GenBank/DDBJ databases">
        <title>Multicomponent nature underlies the extraordinary mechanical properties of spider dragline silk.</title>
        <authorList>
            <person name="Kono N."/>
            <person name="Nakamura H."/>
            <person name="Mori M."/>
            <person name="Yoshida Y."/>
            <person name="Ohtoshi R."/>
            <person name="Malay A.D."/>
            <person name="Moran D.A.P."/>
            <person name="Tomita M."/>
            <person name="Numata K."/>
            <person name="Arakawa K."/>
        </authorList>
    </citation>
    <scope>NUCLEOTIDE SEQUENCE</scope>
</reference>
<dbReference type="Proteomes" id="UP000887013">
    <property type="component" value="Unassembled WGS sequence"/>
</dbReference>
<organism evidence="2 3">
    <name type="scientific">Nephila pilipes</name>
    <name type="common">Giant wood spider</name>
    <name type="synonym">Nephila maculata</name>
    <dbReference type="NCBI Taxonomy" id="299642"/>
    <lineage>
        <taxon>Eukaryota</taxon>
        <taxon>Metazoa</taxon>
        <taxon>Ecdysozoa</taxon>
        <taxon>Arthropoda</taxon>
        <taxon>Chelicerata</taxon>
        <taxon>Arachnida</taxon>
        <taxon>Araneae</taxon>
        <taxon>Araneomorphae</taxon>
        <taxon>Entelegynae</taxon>
        <taxon>Araneoidea</taxon>
        <taxon>Nephilidae</taxon>
        <taxon>Nephila</taxon>
    </lineage>
</organism>
<evidence type="ECO:0000313" key="1">
    <source>
        <dbReference type="EMBL" id="GFU45125.1"/>
    </source>
</evidence>
<comment type="caution">
    <text evidence="2">The sequence shown here is derived from an EMBL/GenBank/DDBJ whole genome shotgun (WGS) entry which is preliminary data.</text>
</comment>
<dbReference type="EMBL" id="BMAW01085934">
    <property type="protein sequence ID" value="GFU45125.1"/>
    <property type="molecule type" value="Genomic_DNA"/>
</dbReference>
<keyword evidence="3" id="KW-1185">Reference proteome</keyword>
<name>A0A8X6R4R2_NEPPI</name>
<gene>
    <name evidence="2" type="ORF">NPIL_122371</name>
    <name evidence="1" type="ORF">NPIL_173391</name>
</gene>
<dbReference type="AlphaFoldDB" id="A0A8X6R4R2"/>
<evidence type="ECO:0000313" key="2">
    <source>
        <dbReference type="EMBL" id="GFU49249.1"/>
    </source>
</evidence>
<evidence type="ECO:0000313" key="3">
    <source>
        <dbReference type="Proteomes" id="UP000887013"/>
    </source>
</evidence>